<dbReference type="Proteomes" id="UP000236291">
    <property type="component" value="Unassembled WGS sequence"/>
</dbReference>
<reference evidence="1 2" key="2">
    <citation type="journal article" date="2017" name="Front. Plant Sci.">
        <title>Gene Classification and Mining of Molecular Markers Useful in Red Clover (Trifolium pratense) Breeding.</title>
        <authorList>
            <person name="Istvanek J."/>
            <person name="Dluhosova J."/>
            <person name="Dluhos P."/>
            <person name="Patkova L."/>
            <person name="Nedelnik J."/>
            <person name="Repkova J."/>
        </authorList>
    </citation>
    <scope>NUCLEOTIDE SEQUENCE [LARGE SCALE GENOMIC DNA]</scope>
    <source>
        <strain evidence="2">cv. Tatra</strain>
        <tissue evidence="1">Young leaves</tissue>
    </source>
</reference>
<name>A0A2K3MHI0_TRIPR</name>
<evidence type="ECO:0000313" key="2">
    <source>
        <dbReference type="Proteomes" id="UP000236291"/>
    </source>
</evidence>
<reference evidence="1 2" key="1">
    <citation type="journal article" date="2014" name="Am. J. Bot.">
        <title>Genome assembly and annotation for red clover (Trifolium pratense; Fabaceae).</title>
        <authorList>
            <person name="Istvanek J."/>
            <person name="Jaros M."/>
            <person name="Krenek A."/>
            <person name="Repkova J."/>
        </authorList>
    </citation>
    <scope>NUCLEOTIDE SEQUENCE [LARGE SCALE GENOMIC DNA]</scope>
    <source>
        <strain evidence="2">cv. Tatra</strain>
        <tissue evidence="1">Young leaves</tissue>
    </source>
</reference>
<evidence type="ECO:0000313" key="1">
    <source>
        <dbReference type="EMBL" id="PNX90260.1"/>
    </source>
</evidence>
<dbReference type="AlphaFoldDB" id="A0A2K3MHI0"/>
<gene>
    <name evidence="1" type="ORF">L195_g046383</name>
</gene>
<organism evidence="1 2">
    <name type="scientific">Trifolium pratense</name>
    <name type="common">Red clover</name>
    <dbReference type="NCBI Taxonomy" id="57577"/>
    <lineage>
        <taxon>Eukaryota</taxon>
        <taxon>Viridiplantae</taxon>
        <taxon>Streptophyta</taxon>
        <taxon>Embryophyta</taxon>
        <taxon>Tracheophyta</taxon>
        <taxon>Spermatophyta</taxon>
        <taxon>Magnoliopsida</taxon>
        <taxon>eudicotyledons</taxon>
        <taxon>Gunneridae</taxon>
        <taxon>Pentapetalae</taxon>
        <taxon>rosids</taxon>
        <taxon>fabids</taxon>
        <taxon>Fabales</taxon>
        <taxon>Fabaceae</taxon>
        <taxon>Papilionoideae</taxon>
        <taxon>50 kb inversion clade</taxon>
        <taxon>NPAAA clade</taxon>
        <taxon>Hologalegina</taxon>
        <taxon>IRL clade</taxon>
        <taxon>Trifolieae</taxon>
        <taxon>Trifolium</taxon>
    </lineage>
</organism>
<accession>A0A2K3MHI0</accession>
<comment type="caution">
    <text evidence="1">The sequence shown here is derived from an EMBL/GenBank/DDBJ whole genome shotgun (WGS) entry which is preliminary data.</text>
</comment>
<protein>
    <submittedName>
        <fullName evidence="1">Uncharacterized protein</fullName>
    </submittedName>
</protein>
<sequence>LRKLWLPYPFERRSSSRLGIRNSLGRDQELEASRRRFGGCRWRIMLRNENSSVRLLLRQVEVEIGIRRVKKDL</sequence>
<dbReference type="EMBL" id="ASHM01062280">
    <property type="protein sequence ID" value="PNX90260.1"/>
    <property type="molecule type" value="Genomic_DNA"/>
</dbReference>
<proteinExistence type="predicted"/>
<feature type="non-terminal residue" evidence="1">
    <location>
        <position position="1"/>
    </location>
</feature>